<dbReference type="Pfam" id="PF13424">
    <property type="entry name" value="TPR_12"/>
    <property type="match status" value="1"/>
</dbReference>
<reference evidence="1 2" key="1">
    <citation type="submission" date="2018-12" db="EMBL/GenBank/DDBJ databases">
        <authorList>
            <consortium name="Pathogen Informatics"/>
        </authorList>
    </citation>
    <scope>NUCLEOTIDE SEQUENCE [LARGE SCALE GENOMIC DNA]</scope>
    <source>
        <strain evidence="1 2">NCTC11923</strain>
    </source>
</reference>
<dbReference type="RefSeq" id="WP_169719966.1">
    <property type="nucleotide sequence ID" value="NZ_LR134363.1"/>
</dbReference>
<dbReference type="KEGG" id="asla:NCTC11923_00066"/>
<dbReference type="InterPro" id="IPR053137">
    <property type="entry name" value="NLR-like"/>
</dbReference>
<sequence length="266" mass="27811">MSEAPDRPVSPHRAASAVDLESVLARISALQAPTAGGGLGPEDLESRRQGLRDAIEECRILGRREGGLAELTGDEAISALAEVFRLASWLGAPELALGLAETVGALAQELGPAHHHTLTIRFHLAGALRSCGQAQAAVEVLEQVVEGTEQLLGDDHPQTLTARHGLASACTAAGHPERAVELYGRMVDDAARLLGPRHPDALSARNNLARARQEAGDLAGALALQEALLRDAQGTLGQAHPYLLAFDRNLAQMRAAMEADGASPGV</sequence>
<dbReference type="PANTHER" id="PTHR46082">
    <property type="entry name" value="ATP/GTP-BINDING PROTEIN-RELATED"/>
    <property type="match status" value="1"/>
</dbReference>
<dbReference type="InterPro" id="IPR011990">
    <property type="entry name" value="TPR-like_helical_dom_sf"/>
</dbReference>
<proteinExistence type="predicted"/>
<dbReference type="AlphaFoldDB" id="A0A448K921"/>
<dbReference type="EMBL" id="LR134363">
    <property type="protein sequence ID" value="VEG73461.1"/>
    <property type="molecule type" value="Genomic_DNA"/>
</dbReference>
<dbReference type="Pfam" id="PF13374">
    <property type="entry name" value="TPR_10"/>
    <property type="match status" value="1"/>
</dbReference>
<dbReference type="Proteomes" id="UP000276899">
    <property type="component" value="Chromosome"/>
</dbReference>
<dbReference type="Gene3D" id="1.25.40.10">
    <property type="entry name" value="Tetratricopeptide repeat domain"/>
    <property type="match status" value="1"/>
</dbReference>
<accession>A0A448K921</accession>
<keyword evidence="2" id="KW-1185">Reference proteome</keyword>
<organism evidence="1 2">
    <name type="scientific">Actinomyces slackii</name>
    <dbReference type="NCBI Taxonomy" id="52774"/>
    <lineage>
        <taxon>Bacteria</taxon>
        <taxon>Bacillati</taxon>
        <taxon>Actinomycetota</taxon>
        <taxon>Actinomycetes</taxon>
        <taxon>Actinomycetales</taxon>
        <taxon>Actinomycetaceae</taxon>
        <taxon>Actinomyces</taxon>
    </lineage>
</organism>
<name>A0A448K921_9ACTO</name>
<protein>
    <recommendedName>
        <fullName evidence="3">Tetratricopeptide repeat protein</fullName>
    </recommendedName>
</protein>
<gene>
    <name evidence="1" type="ORF">NCTC11923_00066</name>
</gene>
<dbReference type="PANTHER" id="PTHR46082:SF6">
    <property type="entry name" value="AAA+ ATPASE DOMAIN-CONTAINING PROTEIN-RELATED"/>
    <property type="match status" value="1"/>
</dbReference>
<dbReference type="SUPFAM" id="SSF48452">
    <property type="entry name" value="TPR-like"/>
    <property type="match status" value="1"/>
</dbReference>
<evidence type="ECO:0008006" key="3">
    <source>
        <dbReference type="Google" id="ProtNLM"/>
    </source>
</evidence>
<evidence type="ECO:0000313" key="2">
    <source>
        <dbReference type="Proteomes" id="UP000276899"/>
    </source>
</evidence>
<evidence type="ECO:0000313" key="1">
    <source>
        <dbReference type="EMBL" id="VEG73461.1"/>
    </source>
</evidence>
<dbReference type="STRING" id="1278298.GCA_000428685_02600"/>